<dbReference type="GO" id="GO:0009893">
    <property type="term" value="P:positive regulation of metabolic process"/>
    <property type="evidence" value="ECO:0007669"/>
    <property type="project" value="UniProtKB-ARBA"/>
</dbReference>
<evidence type="ECO:0000313" key="9">
    <source>
        <dbReference type="Proteomes" id="UP000326198"/>
    </source>
</evidence>
<evidence type="ECO:0000256" key="1">
    <source>
        <dbReference type="ARBA" id="ARBA00022723"/>
    </source>
</evidence>
<dbReference type="InterPro" id="IPR004507">
    <property type="entry name" value="UbiX-like"/>
</dbReference>
<dbReference type="EMBL" id="ML736376">
    <property type="protein sequence ID" value="KAE8372118.1"/>
    <property type="molecule type" value="Genomic_DNA"/>
</dbReference>
<dbReference type="OrthoDB" id="1747771at2759"/>
<dbReference type="CDD" id="cd12148">
    <property type="entry name" value="fungal_TF_MHR"/>
    <property type="match status" value="1"/>
</dbReference>
<dbReference type="GO" id="GO:0000981">
    <property type="term" value="F:DNA-binding transcription factor activity, RNA polymerase II-specific"/>
    <property type="evidence" value="ECO:0007669"/>
    <property type="project" value="InterPro"/>
</dbReference>
<dbReference type="PROSITE" id="PS50048">
    <property type="entry name" value="ZN2_CY6_FUNGAL_2"/>
    <property type="match status" value="1"/>
</dbReference>
<accession>A0A5N7ATB2</accession>
<evidence type="ECO:0000256" key="2">
    <source>
        <dbReference type="ARBA" id="ARBA00023015"/>
    </source>
</evidence>
<dbReference type="AlphaFoldDB" id="A0A5N7ATB2"/>
<keyword evidence="4" id="KW-0804">Transcription</keyword>
<dbReference type="SUPFAM" id="SSF57701">
    <property type="entry name" value="Zn2/Cys6 DNA-binding domain"/>
    <property type="match status" value="1"/>
</dbReference>
<dbReference type="Gene3D" id="4.10.240.10">
    <property type="entry name" value="Zn(2)-C6 fungal-type DNA-binding domain"/>
    <property type="match status" value="1"/>
</dbReference>
<sequence>MNRRSPDVQRQEIDRVLQLKRKQREAKACYPCRRRKVKCDSGHPCRTCQKRGHPHICAYDVSKDSSRHSFPRSGRVDPVQSSPSHRPVGVTSPVASSPSALNGAENERVRPLDLTTSSGVPPRSGSTSGSRSSDYVFSGQNSVVSILRLQDPDGSMTREAGSVLGLQNTYEYYPFIDVKTPTDRWFFHHHRLSSHPFNPILVDIDGVESSICAFLESVASGELSNPNRISERWSSDKSIGHIGLLLATLASGAHFSDLEYPQRSEVCRDLARRSFQALRLANFLFRPSLDIVQAMLILGNMLQNNGQSDAAWALLGTTVRLAQAVGLHTERGTSHLPESVRSRAKKLWSMTVWQDCLLSLCYDRPPVVSISGWQQSISPTATLPLSFADVMHFLCQLGLDIAKVQEPENWDLTRATELLSALDDIYSRAQPHLLSREHCHCLQEHQEHLALRMHMSFCVSVLCRPTIRSSPSHLDDPHYNRLRLRAKDSLVSASNAFLDFQTLSIVPLRTWSMVHTVLSSTLLLCIWQETRNDNECRDLQQRVITVFSTADPARKDTIGGSDDGQWLSARHIRALVALRNAVRNAPLNATGQDANASQGEGPATYPPLNPNVNELVAQDPMFMPGFDLGGGLTTGSGGYFPEGVLDNTTGFSPLTYLDSIMNVPLFNISEDNIFLQ</sequence>
<protein>
    <submittedName>
        <fullName evidence="8">Fungal-specific transcription factor domain-containing protein</fullName>
    </submittedName>
</protein>
<dbReference type="GO" id="GO:0008270">
    <property type="term" value="F:zinc ion binding"/>
    <property type="evidence" value="ECO:0007669"/>
    <property type="project" value="InterPro"/>
</dbReference>
<keyword evidence="9" id="KW-1185">Reference proteome</keyword>
<gene>
    <name evidence="8" type="ORF">BDV26DRAFT_286234</name>
</gene>
<dbReference type="SMART" id="SM00066">
    <property type="entry name" value="GAL4"/>
    <property type="match status" value="1"/>
</dbReference>
<dbReference type="GO" id="GO:0006351">
    <property type="term" value="P:DNA-templated transcription"/>
    <property type="evidence" value="ECO:0007669"/>
    <property type="project" value="InterPro"/>
</dbReference>
<feature type="region of interest" description="Disordered" evidence="6">
    <location>
        <begin position="63"/>
        <end position="135"/>
    </location>
</feature>
<dbReference type="InterPro" id="IPR001138">
    <property type="entry name" value="Zn2Cys6_DnaBD"/>
</dbReference>
<dbReference type="PANTHER" id="PTHR43374">
    <property type="entry name" value="FLAVIN PRENYLTRANSFERASE"/>
    <property type="match status" value="1"/>
</dbReference>
<dbReference type="InterPro" id="IPR036864">
    <property type="entry name" value="Zn2-C6_fun-type_DNA-bd_sf"/>
</dbReference>
<evidence type="ECO:0000256" key="5">
    <source>
        <dbReference type="ARBA" id="ARBA00023242"/>
    </source>
</evidence>
<dbReference type="SMART" id="SM00906">
    <property type="entry name" value="Fungal_trans"/>
    <property type="match status" value="1"/>
</dbReference>
<feature type="domain" description="Zn(2)-C6 fungal-type" evidence="7">
    <location>
        <begin position="28"/>
        <end position="59"/>
    </location>
</feature>
<feature type="compositionally biased region" description="Low complexity" evidence="6">
    <location>
        <begin position="115"/>
        <end position="133"/>
    </location>
</feature>
<reference evidence="8 9" key="1">
    <citation type="submission" date="2019-04" db="EMBL/GenBank/DDBJ databases">
        <title>Friends and foes A comparative genomics studyof 23 Aspergillus species from section Flavi.</title>
        <authorList>
            <consortium name="DOE Joint Genome Institute"/>
            <person name="Kjaerbolling I."/>
            <person name="Vesth T."/>
            <person name="Frisvad J.C."/>
            <person name="Nybo J.L."/>
            <person name="Theobald S."/>
            <person name="Kildgaard S."/>
            <person name="Isbrandt T."/>
            <person name="Kuo A."/>
            <person name="Sato A."/>
            <person name="Lyhne E.K."/>
            <person name="Kogle M.E."/>
            <person name="Wiebenga A."/>
            <person name="Kun R.S."/>
            <person name="Lubbers R.J."/>
            <person name="Makela M.R."/>
            <person name="Barry K."/>
            <person name="Chovatia M."/>
            <person name="Clum A."/>
            <person name="Daum C."/>
            <person name="Haridas S."/>
            <person name="He G."/>
            <person name="LaButti K."/>
            <person name="Lipzen A."/>
            <person name="Mondo S."/>
            <person name="Riley R."/>
            <person name="Salamov A."/>
            <person name="Simmons B.A."/>
            <person name="Magnuson J.K."/>
            <person name="Henrissat B."/>
            <person name="Mortensen U.H."/>
            <person name="Larsen T.O."/>
            <person name="Devries R.P."/>
            <person name="Grigoriev I.V."/>
            <person name="Machida M."/>
            <person name="Baker S.E."/>
            <person name="Andersen M.R."/>
        </authorList>
    </citation>
    <scope>NUCLEOTIDE SEQUENCE [LARGE SCALE GENOMIC DNA]</scope>
    <source>
        <strain evidence="8 9">IBT 29228</strain>
    </source>
</reference>
<dbReference type="InterPro" id="IPR007219">
    <property type="entry name" value="XnlR_reg_dom"/>
</dbReference>
<dbReference type="PANTHER" id="PTHR43374:SF1">
    <property type="entry name" value="FLAVIN PRENYLTRANSFERASE PAD1, MITOCHONDRIAL"/>
    <property type="match status" value="1"/>
</dbReference>
<evidence type="ECO:0000256" key="6">
    <source>
        <dbReference type="SAM" id="MobiDB-lite"/>
    </source>
</evidence>
<name>A0A5N7ATB2_9EURO</name>
<dbReference type="PROSITE" id="PS00463">
    <property type="entry name" value="ZN2_CY6_FUNGAL_1"/>
    <property type="match status" value="1"/>
</dbReference>
<dbReference type="Proteomes" id="UP000326198">
    <property type="component" value="Unassembled WGS sequence"/>
</dbReference>
<keyword evidence="2" id="KW-0805">Transcription regulation</keyword>
<dbReference type="Pfam" id="PF00172">
    <property type="entry name" value="Zn_clus"/>
    <property type="match status" value="1"/>
</dbReference>
<evidence type="ECO:0000313" key="8">
    <source>
        <dbReference type="EMBL" id="KAE8372118.1"/>
    </source>
</evidence>
<feature type="region of interest" description="Disordered" evidence="6">
    <location>
        <begin position="589"/>
        <end position="608"/>
    </location>
</feature>
<dbReference type="Pfam" id="PF04082">
    <property type="entry name" value="Fungal_trans"/>
    <property type="match status" value="1"/>
</dbReference>
<feature type="compositionally biased region" description="Polar residues" evidence="6">
    <location>
        <begin position="589"/>
        <end position="598"/>
    </location>
</feature>
<proteinExistence type="predicted"/>
<keyword evidence="5" id="KW-0539">Nucleus</keyword>
<evidence type="ECO:0000256" key="3">
    <source>
        <dbReference type="ARBA" id="ARBA00023125"/>
    </source>
</evidence>
<keyword evidence="1" id="KW-0479">Metal-binding</keyword>
<organism evidence="8 9">
    <name type="scientific">Aspergillus bertholletiae</name>
    <dbReference type="NCBI Taxonomy" id="1226010"/>
    <lineage>
        <taxon>Eukaryota</taxon>
        <taxon>Fungi</taxon>
        <taxon>Dikarya</taxon>
        <taxon>Ascomycota</taxon>
        <taxon>Pezizomycotina</taxon>
        <taxon>Eurotiomycetes</taxon>
        <taxon>Eurotiomycetidae</taxon>
        <taxon>Eurotiales</taxon>
        <taxon>Aspergillaceae</taxon>
        <taxon>Aspergillus</taxon>
        <taxon>Aspergillus subgen. Circumdati</taxon>
    </lineage>
</organism>
<evidence type="ECO:0000256" key="4">
    <source>
        <dbReference type="ARBA" id="ARBA00023163"/>
    </source>
</evidence>
<dbReference type="GO" id="GO:0003677">
    <property type="term" value="F:DNA binding"/>
    <property type="evidence" value="ECO:0007669"/>
    <property type="project" value="UniProtKB-KW"/>
</dbReference>
<evidence type="ECO:0000259" key="7">
    <source>
        <dbReference type="PROSITE" id="PS50048"/>
    </source>
</evidence>
<dbReference type="CDD" id="cd00067">
    <property type="entry name" value="GAL4"/>
    <property type="match status" value="1"/>
</dbReference>
<dbReference type="GO" id="GO:0016831">
    <property type="term" value="F:carboxy-lyase activity"/>
    <property type="evidence" value="ECO:0007669"/>
    <property type="project" value="TreeGrafter"/>
</dbReference>
<keyword evidence="3" id="KW-0238">DNA-binding</keyword>